<keyword evidence="3" id="KW-1185">Reference proteome</keyword>
<evidence type="ECO:0000256" key="1">
    <source>
        <dbReference type="SAM" id="MobiDB-lite"/>
    </source>
</evidence>
<gene>
    <name evidence="2" type="ORF">BDK51DRAFT_48806</name>
</gene>
<dbReference type="EMBL" id="KZ995871">
    <property type="protein sequence ID" value="RKO89818.1"/>
    <property type="molecule type" value="Genomic_DNA"/>
</dbReference>
<evidence type="ECO:0000313" key="2">
    <source>
        <dbReference type="EMBL" id="RKO89818.1"/>
    </source>
</evidence>
<dbReference type="Proteomes" id="UP000269721">
    <property type="component" value="Unassembled WGS sequence"/>
</dbReference>
<evidence type="ECO:0000313" key="3">
    <source>
        <dbReference type="Proteomes" id="UP000269721"/>
    </source>
</evidence>
<proteinExistence type="predicted"/>
<name>A0A4P9WEV8_9FUNG</name>
<reference evidence="3" key="1">
    <citation type="journal article" date="2018" name="Nat. Microbiol.">
        <title>Leveraging single-cell genomics to expand the fungal tree of life.</title>
        <authorList>
            <person name="Ahrendt S.R."/>
            <person name="Quandt C.A."/>
            <person name="Ciobanu D."/>
            <person name="Clum A."/>
            <person name="Salamov A."/>
            <person name="Andreopoulos B."/>
            <person name="Cheng J.F."/>
            <person name="Woyke T."/>
            <person name="Pelin A."/>
            <person name="Henrissat B."/>
            <person name="Reynolds N.K."/>
            <person name="Benny G.L."/>
            <person name="Smith M.E."/>
            <person name="James T.Y."/>
            <person name="Grigoriev I.V."/>
        </authorList>
    </citation>
    <scope>NUCLEOTIDE SEQUENCE [LARGE SCALE GENOMIC DNA]</scope>
</reference>
<feature type="region of interest" description="Disordered" evidence="1">
    <location>
        <begin position="18"/>
        <end position="37"/>
    </location>
</feature>
<organism evidence="2 3">
    <name type="scientific">Blyttiomyces helicus</name>
    <dbReference type="NCBI Taxonomy" id="388810"/>
    <lineage>
        <taxon>Eukaryota</taxon>
        <taxon>Fungi</taxon>
        <taxon>Fungi incertae sedis</taxon>
        <taxon>Chytridiomycota</taxon>
        <taxon>Chytridiomycota incertae sedis</taxon>
        <taxon>Chytridiomycetes</taxon>
        <taxon>Chytridiomycetes incertae sedis</taxon>
        <taxon>Blyttiomyces</taxon>
    </lineage>
</organism>
<protein>
    <submittedName>
        <fullName evidence="2">Uncharacterized protein</fullName>
    </submittedName>
</protein>
<dbReference type="AlphaFoldDB" id="A0A4P9WEV8"/>
<feature type="region of interest" description="Disordered" evidence="1">
    <location>
        <begin position="145"/>
        <end position="167"/>
    </location>
</feature>
<feature type="compositionally biased region" description="Basic and acidic residues" evidence="1">
    <location>
        <begin position="27"/>
        <end position="37"/>
    </location>
</feature>
<sequence length="265" mass="28940">MLIFLGGTLATQGIFKPHRRMRRRGRRSEPEEKTGDPIKWPEKKEVAKLPGGRANFQASGLWTTTPSAAAESSWQHRRQAFSAFSALETTRDDGVLPPEGLRDGGHFFGEGELALECGVSQAGSFLCRPGLGGALATQAIFQATSSTDAEGGPSPEKTRKPKQMAGKEGIPCLRRAVKSIRKWQSYQEAAPTSVLILVDPRIAPPVAVAVTALTRPPSAWPLDEDAFRSSRKQLATPRPFQRDCSFVCIRISRWPRRNPVPIASA</sequence>
<accession>A0A4P9WEV8</accession>